<dbReference type="InterPro" id="IPR011006">
    <property type="entry name" value="CheY-like_superfamily"/>
</dbReference>
<keyword evidence="3" id="KW-0805">Transcription regulation</keyword>
<evidence type="ECO:0000256" key="2">
    <source>
        <dbReference type="ARBA" id="ARBA00023012"/>
    </source>
</evidence>
<evidence type="ECO:0000313" key="8">
    <source>
        <dbReference type="EMBL" id="GAI79194.1"/>
    </source>
</evidence>
<evidence type="ECO:0000256" key="6">
    <source>
        <dbReference type="SAM" id="Coils"/>
    </source>
</evidence>
<feature type="coiled-coil region" evidence="6">
    <location>
        <begin position="125"/>
        <end position="155"/>
    </location>
</feature>
<proteinExistence type="predicted"/>
<dbReference type="CDD" id="cd19920">
    <property type="entry name" value="REC_PA4781-like"/>
    <property type="match status" value="1"/>
</dbReference>
<dbReference type="GO" id="GO:0006355">
    <property type="term" value="P:regulation of DNA-templated transcription"/>
    <property type="evidence" value="ECO:0007669"/>
    <property type="project" value="TreeGrafter"/>
</dbReference>
<dbReference type="EMBL" id="BARW01009336">
    <property type="protein sequence ID" value="GAI79194.1"/>
    <property type="molecule type" value="Genomic_DNA"/>
</dbReference>
<sequence>MTDNNMGTESILLVDDNPTNLQVLYQTLEVTGCKLLVAKDGETALGIAEKALPDLILLDIMMPGIDGFEVCSRLKKDPTTEGIPVIFLSALTDTKDKVRGLQLGAVDYVSKPFQPDEVIARVNTHLTIHRLKREVEQKKDELEDELEIVSDVQRRLLPKNLPEIAGFKLAVHYETSLYAGGDYYDIAKLADNRWGFLVADAEGHSAPAAVMMAMTCALFRSYPEPPAAPG</sequence>
<evidence type="ECO:0000256" key="5">
    <source>
        <dbReference type="ARBA" id="ARBA00023163"/>
    </source>
</evidence>
<protein>
    <recommendedName>
        <fullName evidence="7">Response regulatory domain-containing protein</fullName>
    </recommendedName>
</protein>
<organism evidence="8">
    <name type="scientific">marine sediment metagenome</name>
    <dbReference type="NCBI Taxonomy" id="412755"/>
    <lineage>
        <taxon>unclassified sequences</taxon>
        <taxon>metagenomes</taxon>
        <taxon>ecological metagenomes</taxon>
    </lineage>
</organism>
<dbReference type="GO" id="GO:0005829">
    <property type="term" value="C:cytosol"/>
    <property type="evidence" value="ECO:0007669"/>
    <property type="project" value="TreeGrafter"/>
</dbReference>
<dbReference type="Pfam" id="PF00072">
    <property type="entry name" value="Response_reg"/>
    <property type="match status" value="1"/>
</dbReference>
<dbReference type="GO" id="GO:0000156">
    <property type="term" value="F:phosphorelay response regulator activity"/>
    <property type="evidence" value="ECO:0007669"/>
    <property type="project" value="TreeGrafter"/>
</dbReference>
<dbReference type="InterPro" id="IPR001789">
    <property type="entry name" value="Sig_transdc_resp-reg_receiver"/>
</dbReference>
<comment type="caution">
    <text evidence="8">The sequence shown here is derived from an EMBL/GenBank/DDBJ whole genome shotgun (WGS) entry which is preliminary data.</text>
</comment>
<dbReference type="SMART" id="SM00448">
    <property type="entry name" value="REC"/>
    <property type="match status" value="1"/>
</dbReference>
<dbReference type="AlphaFoldDB" id="X1TGM9"/>
<gene>
    <name evidence="8" type="ORF">S12H4_18811</name>
</gene>
<dbReference type="PANTHER" id="PTHR48111">
    <property type="entry name" value="REGULATOR OF RPOS"/>
    <property type="match status" value="1"/>
</dbReference>
<keyword evidence="1" id="KW-0597">Phosphoprotein</keyword>
<evidence type="ECO:0000256" key="3">
    <source>
        <dbReference type="ARBA" id="ARBA00023015"/>
    </source>
</evidence>
<evidence type="ECO:0000256" key="4">
    <source>
        <dbReference type="ARBA" id="ARBA00023125"/>
    </source>
</evidence>
<reference evidence="8" key="1">
    <citation type="journal article" date="2014" name="Front. Microbiol.">
        <title>High frequency of phylogenetically diverse reductive dehalogenase-homologous genes in deep subseafloor sedimentary metagenomes.</title>
        <authorList>
            <person name="Kawai M."/>
            <person name="Futagami T."/>
            <person name="Toyoda A."/>
            <person name="Takaki Y."/>
            <person name="Nishi S."/>
            <person name="Hori S."/>
            <person name="Arai W."/>
            <person name="Tsubouchi T."/>
            <person name="Morono Y."/>
            <person name="Uchiyama I."/>
            <person name="Ito T."/>
            <person name="Fujiyama A."/>
            <person name="Inagaki F."/>
            <person name="Takami H."/>
        </authorList>
    </citation>
    <scope>NUCLEOTIDE SEQUENCE</scope>
    <source>
        <strain evidence="8">Expedition CK06-06</strain>
    </source>
</reference>
<dbReference type="GO" id="GO:0000976">
    <property type="term" value="F:transcription cis-regulatory region binding"/>
    <property type="evidence" value="ECO:0007669"/>
    <property type="project" value="TreeGrafter"/>
</dbReference>
<evidence type="ECO:0000259" key="7">
    <source>
        <dbReference type="PROSITE" id="PS50110"/>
    </source>
</evidence>
<keyword evidence="5" id="KW-0804">Transcription</keyword>
<accession>X1TGM9</accession>
<dbReference type="Gene3D" id="3.40.50.2300">
    <property type="match status" value="1"/>
</dbReference>
<name>X1TGM9_9ZZZZ</name>
<dbReference type="SUPFAM" id="SSF52172">
    <property type="entry name" value="CheY-like"/>
    <property type="match status" value="1"/>
</dbReference>
<keyword evidence="6" id="KW-0175">Coiled coil</keyword>
<feature type="non-terminal residue" evidence="8">
    <location>
        <position position="230"/>
    </location>
</feature>
<feature type="domain" description="Response regulatory" evidence="7">
    <location>
        <begin position="10"/>
        <end position="126"/>
    </location>
</feature>
<keyword evidence="2" id="KW-0902">Two-component regulatory system</keyword>
<dbReference type="Gene3D" id="3.60.40.10">
    <property type="entry name" value="PPM-type phosphatase domain"/>
    <property type="match status" value="1"/>
</dbReference>
<dbReference type="PANTHER" id="PTHR48111:SF1">
    <property type="entry name" value="TWO-COMPONENT RESPONSE REGULATOR ORR33"/>
    <property type="match status" value="1"/>
</dbReference>
<keyword evidence="4" id="KW-0238">DNA-binding</keyword>
<dbReference type="InterPro" id="IPR039420">
    <property type="entry name" value="WalR-like"/>
</dbReference>
<dbReference type="PROSITE" id="PS50110">
    <property type="entry name" value="RESPONSE_REGULATORY"/>
    <property type="match status" value="1"/>
</dbReference>
<dbReference type="Gene3D" id="6.10.250.690">
    <property type="match status" value="1"/>
</dbReference>
<dbReference type="GO" id="GO:0032993">
    <property type="term" value="C:protein-DNA complex"/>
    <property type="evidence" value="ECO:0007669"/>
    <property type="project" value="TreeGrafter"/>
</dbReference>
<evidence type="ECO:0000256" key="1">
    <source>
        <dbReference type="ARBA" id="ARBA00022553"/>
    </source>
</evidence>
<dbReference type="InterPro" id="IPR036457">
    <property type="entry name" value="PPM-type-like_dom_sf"/>
</dbReference>